<dbReference type="PANTHER" id="PTHR34413">
    <property type="entry name" value="PROPHAGE TAIL FIBER ASSEMBLY PROTEIN HOMOLOG TFAE-RELATED-RELATED"/>
    <property type="match status" value="1"/>
</dbReference>
<evidence type="ECO:0000313" key="1">
    <source>
        <dbReference type="EMBL" id="MDE9626815.1"/>
    </source>
</evidence>
<accession>A0AAJ1JTL1</accession>
<dbReference type="PANTHER" id="PTHR34413:SF2">
    <property type="entry name" value="PROPHAGE TAIL FIBER ASSEMBLY PROTEIN HOMOLOG TFAE-RELATED"/>
    <property type="match status" value="1"/>
</dbReference>
<organism evidence="1 2">
    <name type="scientific">Citrobacter portucalensis</name>
    <dbReference type="NCBI Taxonomy" id="1639133"/>
    <lineage>
        <taxon>Bacteria</taxon>
        <taxon>Pseudomonadati</taxon>
        <taxon>Pseudomonadota</taxon>
        <taxon>Gammaproteobacteria</taxon>
        <taxon>Enterobacterales</taxon>
        <taxon>Enterobacteriaceae</taxon>
        <taxon>Citrobacter</taxon>
        <taxon>Citrobacter freundii complex</taxon>
    </lineage>
</organism>
<sequence length="153" mass="17164">MTIKFSVNKQAFYDENTDVIPDDAVVITDEQHLSLISGMNDGERRVYIGKNGELTLSDSKPSKWHTWDSDNNAWVISDTEREQAAKADAENMRSALRSTADTEISWRQDAVDAGIATDEETAALSEWKKYRIMLMRVNTAKPLWPMPPGGQAS</sequence>
<dbReference type="RefSeq" id="WP_275370229.1">
    <property type="nucleotide sequence ID" value="NZ_JAKIHV010000071.1"/>
</dbReference>
<protein>
    <submittedName>
        <fullName evidence="1">Tail fiber assembly protein</fullName>
    </submittedName>
</protein>
<dbReference type="InterPro" id="IPR003458">
    <property type="entry name" value="Phage_T4_Gp38_tail_assem"/>
</dbReference>
<evidence type="ECO:0000313" key="2">
    <source>
        <dbReference type="Proteomes" id="UP001147046"/>
    </source>
</evidence>
<name>A0AAJ1JTL1_9ENTR</name>
<reference evidence="1" key="1">
    <citation type="submission" date="2022-01" db="EMBL/GenBank/DDBJ databases">
        <title>Genetic Characterization of Carbapenem-resistant Citrobacter spp. from China: a multicenter study.</title>
        <authorList>
            <person name="Ye L."/>
        </authorList>
    </citation>
    <scope>NUCLEOTIDE SEQUENCE</scope>
    <source>
        <strain evidence="1">IR5464</strain>
    </source>
</reference>
<comment type="caution">
    <text evidence="1">The sequence shown here is derived from an EMBL/GenBank/DDBJ whole genome shotgun (WGS) entry which is preliminary data.</text>
</comment>
<dbReference type="EMBL" id="JAKIHV010000071">
    <property type="protein sequence ID" value="MDE9626815.1"/>
    <property type="molecule type" value="Genomic_DNA"/>
</dbReference>
<dbReference type="Pfam" id="PF02413">
    <property type="entry name" value="Caudo_TAP"/>
    <property type="match status" value="1"/>
</dbReference>
<gene>
    <name evidence="1" type="ORF">L2102_26375</name>
</gene>
<dbReference type="Proteomes" id="UP001147046">
    <property type="component" value="Unassembled WGS sequence"/>
</dbReference>
<dbReference type="InterPro" id="IPR051220">
    <property type="entry name" value="TFA_Chaperone"/>
</dbReference>
<proteinExistence type="predicted"/>
<dbReference type="AlphaFoldDB" id="A0AAJ1JTL1"/>